<dbReference type="AlphaFoldDB" id="Q8TMQ7"/>
<proteinExistence type="predicted"/>
<gene>
    <name evidence="1" type="ordered locus">MA_2596</name>
</gene>
<sequence length="93" mass="10577">MNNYEDIFSKNSKCMNEGYISTFVYMLYCCIDRTAREGSPGGNWMGDKKENLEVLSMRVPKGLKTRLGSKAKKYDTDMTTLTKMILSSALDQI</sequence>
<dbReference type="STRING" id="188937.MA_2596"/>
<dbReference type="KEGG" id="mac:MA_2596"/>
<dbReference type="InParanoid" id="Q8TMQ7"/>
<dbReference type="EnsemblBacteria" id="AAM05977">
    <property type="protein sequence ID" value="AAM05977"/>
    <property type="gene ID" value="MA_2596"/>
</dbReference>
<keyword evidence="2" id="KW-1185">Reference proteome</keyword>
<name>Q8TMQ7_METAC</name>
<organism evidence="1 2">
    <name type="scientific">Methanosarcina acetivorans (strain ATCC 35395 / DSM 2834 / JCM 12185 / C2A)</name>
    <dbReference type="NCBI Taxonomy" id="188937"/>
    <lineage>
        <taxon>Archaea</taxon>
        <taxon>Methanobacteriati</taxon>
        <taxon>Methanobacteriota</taxon>
        <taxon>Stenosarchaea group</taxon>
        <taxon>Methanomicrobia</taxon>
        <taxon>Methanosarcinales</taxon>
        <taxon>Methanosarcinaceae</taxon>
        <taxon>Methanosarcina</taxon>
    </lineage>
</organism>
<evidence type="ECO:0000313" key="2">
    <source>
        <dbReference type="Proteomes" id="UP000002487"/>
    </source>
</evidence>
<accession>Q8TMQ7</accession>
<reference evidence="1 2" key="1">
    <citation type="journal article" date="2002" name="Genome Res.">
        <title>The genome of Methanosarcina acetivorans reveals extensive metabolic and physiological diversity.</title>
        <authorList>
            <person name="Galagan J.E."/>
            <person name="Nusbaum C."/>
            <person name="Roy A."/>
            <person name="Endrizzi M.G."/>
            <person name="Macdonald P."/>
            <person name="FitzHugh W."/>
            <person name="Calvo S."/>
            <person name="Engels R."/>
            <person name="Smirnov S."/>
            <person name="Atnoor D."/>
            <person name="Brown A."/>
            <person name="Allen N."/>
            <person name="Naylor J."/>
            <person name="Stange-Thomann N."/>
            <person name="DeArellano K."/>
            <person name="Johnson R."/>
            <person name="Linton L."/>
            <person name="McEwan P."/>
            <person name="McKernan K."/>
            <person name="Talamas J."/>
            <person name="Tirrell A."/>
            <person name="Ye W."/>
            <person name="Zimmer A."/>
            <person name="Barber R.D."/>
            <person name="Cann I."/>
            <person name="Graham D.E."/>
            <person name="Grahame D.A."/>
            <person name="Guss A."/>
            <person name="Hedderich R."/>
            <person name="Ingram-Smith C."/>
            <person name="Kuettner C.H."/>
            <person name="Krzycki J.A."/>
            <person name="Leigh J.A."/>
            <person name="Li W."/>
            <person name="Liu J."/>
            <person name="Mukhopadhyay B."/>
            <person name="Reeve J.N."/>
            <person name="Smith K."/>
            <person name="Springer T.A."/>
            <person name="Umayam L.A."/>
            <person name="White O."/>
            <person name="White R.H."/>
            <person name="de Macario E.C."/>
            <person name="Ferry J.G."/>
            <person name="Jarrell K.F."/>
            <person name="Jing H."/>
            <person name="Macario A.J.L."/>
            <person name="Paulsen I."/>
            <person name="Pritchett M."/>
            <person name="Sowers K.R."/>
            <person name="Swanson R.V."/>
            <person name="Zinder S.H."/>
            <person name="Lander E."/>
            <person name="Metcalf W.W."/>
            <person name="Birren B."/>
        </authorList>
    </citation>
    <scope>NUCLEOTIDE SEQUENCE [LARGE SCALE GENOMIC DNA]</scope>
    <source>
        <strain evidence="2">ATCC 35395 / DSM 2834 / JCM 12185 / C2A</strain>
    </source>
</reference>
<dbReference type="Proteomes" id="UP000002487">
    <property type="component" value="Chromosome"/>
</dbReference>
<evidence type="ECO:0000313" key="1">
    <source>
        <dbReference type="EMBL" id="AAM05977.1"/>
    </source>
</evidence>
<protein>
    <submittedName>
        <fullName evidence="1">Uncharacterized protein</fullName>
    </submittedName>
</protein>
<dbReference type="HOGENOM" id="CLU_2392852_0_0_2"/>
<dbReference type="EMBL" id="AE010299">
    <property type="protein sequence ID" value="AAM05977.1"/>
    <property type="molecule type" value="Genomic_DNA"/>
</dbReference>